<reference evidence="1 2" key="1">
    <citation type="submission" date="2014-04" db="EMBL/GenBank/DDBJ databases">
        <authorList>
            <consortium name="DOE Joint Genome Institute"/>
            <person name="Kuo A."/>
            <person name="Kohler A."/>
            <person name="Nagy L.G."/>
            <person name="Floudas D."/>
            <person name="Copeland A."/>
            <person name="Barry K.W."/>
            <person name="Cichocki N."/>
            <person name="Veneault-Fourrey C."/>
            <person name="LaButti K."/>
            <person name="Lindquist E.A."/>
            <person name="Lipzen A."/>
            <person name="Lundell T."/>
            <person name="Morin E."/>
            <person name="Murat C."/>
            <person name="Sun H."/>
            <person name="Tunlid A."/>
            <person name="Henrissat B."/>
            <person name="Grigoriev I.V."/>
            <person name="Hibbett D.S."/>
            <person name="Martin F."/>
            <person name="Nordberg H.P."/>
            <person name="Cantor M.N."/>
            <person name="Hua S.X."/>
        </authorList>
    </citation>
    <scope>NUCLEOTIDE SEQUENCE [LARGE SCALE GENOMIC DNA]</scope>
    <source>
        <strain evidence="1 2">LaAM-08-1</strain>
    </source>
</reference>
<organism evidence="1 2">
    <name type="scientific">Laccaria amethystina LaAM-08-1</name>
    <dbReference type="NCBI Taxonomy" id="1095629"/>
    <lineage>
        <taxon>Eukaryota</taxon>
        <taxon>Fungi</taxon>
        <taxon>Dikarya</taxon>
        <taxon>Basidiomycota</taxon>
        <taxon>Agaricomycotina</taxon>
        <taxon>Agaricomycetes</taxon>
        <taxon>Agaricomycetidae</taxon>
        <taxon>Agaricales</taxon>
        <taxon>Agaricineae</taxon>
        <taxon>Hydnangiaceae</taxon>
        <taxon>Laccaria</taxon>
    </lineage>
</organism>
<name>A0A0C9XMI8_9AGAR</name>
<gene>
    <name evidence="1" type="ORF">K443DRAFT_677337</name>
</gene>
<protein>
    <submittedName>
        <fullName evidence="1">Uncharacterized protein</fullName>
    </submittedName>
</protein>
<keyword evidence="2" id="KW-1185">Reference proteome</keyword>
<evidence type="ECO:0000313" key="1">
    <source>
        <dbReference type="EMBL" id="KIK02749.1"/>
    </source>
</evidence>
<dbReference type="Proteomes" id="UP000054477">
    <property type="component" value="Unassembled WGS sequence"/>
</dbReference>
<proteinExistence type="predicted"/>
<dbReference type="EMBL" id="KN838588">
    <property type="protein sequence ID" value="KIK02749.1"/>
    <property type="molecule type" value="Genomic_DNA"/>
</dbReference>
<accession>A0A0C9XMI8</accession>
<dbReference type="HOGENOM" id="CLU_3106764_0_0_1"/>
<sequence length="51" mass="5797">MYSPPSHASISFQIQRKYAFRIFLQPTELFVDNTLYLINGPISPPSSHAQS</sequence>
<dbReference type="AlphaFoldDB" id="A0A0C9XMI8"/>
<evidence type="ECO:0000313" key="2">
    <source>
        <dbReference type="Proteomes" id="UP000054477"/>
    </source>
</evidence>
<reference evidence="2" key="2">
    <citation type="submission" date="2015-01" db="EMBL/GenBank/DDBJ databases">
        <title>Evolutionary Origins and Diversification of the Mycorrhizal Mutualists.</title>
        <authorList>
            <consortium name="DOE Joint Genome Institute"/>
            <consortium name="Mycorrhizal Genomics Consortium"/>
            <person name="Kohler A."/>
            <person name="Kuo A."/>
            <person name="Nagy L.G."/>
            <person name="Floudas D."/>
            <person name="Copeland A."/>
            <person name="Barry K.W."/>
            <person name="Cichocki N."/>
            <person name="Veneault-Fourrey C."/>
            <person name="LaButti K."/>
            <person name="Lindquist E.A."/>
            <person name="Lipzen A."/>
            <person name="Lundell T."/>
            <person name="Morin E."/>
            <person name="Murat C."/>
            <person name="Riley R."/>
            <person name="Ohm R."/>
            <person name="Sun H."/>
            <person name="Tunlid A."/>
            <person name="Henrissat B."/>
            <person name="Grigoriev I.V."/>
            <person name="Hibbett D.S."/>
            <person name="Martin F."/>
        </authorList>
    </citation>
    <scope>NUCLEOTIDE SEQUENCE [LARGE SCALE GENOMIC DNA]</scope>
    <source>
        <strain evidence="2">LaAM-08-1</strain>
    </source>
</reference>